<sequence>MCRVLTTHKRVARLVPLPAPRARKKVGGRGRSLLNLLPMNDDMTRERLAQGVSELESRVGPPLPLAESLHKALDGAVFPLSARQLTWVARENEAPALVLSLLGSLPRASFGSVDAVARALEGDLEATVPQQSASSR</sequence>
<evidence type="ECO:0008006" key="3">
    <source>
        <dbReference type="Google" id="ProtNLM"/>
    </source>
</evidence>
<accession>Q1D8Y5</accession>
<proteinExistence type="predicted"/>
<dbReference type="AlphaFoldDB" id="Q1D8Y5"/>
<evidence type="ECO:0000313" key="2">
    <source>
        <dbReference type="Proteomes" id="UP000002402"/>
    </source>
</evidence>
<dbReference type="EMBL" id="CP000113">
    <property type="protein sequence ID" value="ABF92095.1"/>
    <property type="molecule type" value="Genomic_DNA"/>
</dbReference>
<organism evidence="1 2">
    <name type="scientific">Myxococcus xanthus (strain DK1622)</name>
    <dbReference type="NCBI Taxonomy" id="246197"/>
    <lineage>
        <taxon>Bacteria</taxon>
        <taxon>Pseudomonadati</taxon>
        <taxon>Myxococcota</taxon>
        <taxon>Myxococcia</taxon>
        <taxon>Myxococcales</taxon>
        <taxon>Cystobacterineae</taxon>
        <taxon>Myxococcaceae</taxon>
        <taxon>Myxococcus</taxon>
    </lineage>
</organism>
<dbReference type="EnsemblBacteria" id="ABF92095">
    <property type="protein sequence ID" value="ABF92095"/>
    <property type="gene ID" value="MXAN_2669"/>
</dbReference>
<keyword evidence="2" id="KW-1185">Reference proteome</keyword>
<dbReference type="KEGG" id="mxa:MXAN_2669"/>
<reference evidence="1 2" key="1">
    <citation type="journal article" date="2006" name="Proc. Natl. Acad. Sci. U.S.A.">
        <title>Evolution of sensory complexity recorded in a myxobacterial genome.</title>
        <authorList>
            <person name="Goldman B.S."/>
            <person name="Nierman W.C."/>
            <person name="Kaiser D."/>
            <person name="Slater S.C."/>
            <person name="Durkin A.S."/>
            <person name="Eisen J.A."/>
            <person name="Ronning C.M."/>
            <person name="Barbazuk W.B."/>
            <person name="Blanchard M."/>
            <person name="Field C."/>
            <person name="Halling C."/>
            <person name="Hinkle G."/>
            <person name="Iartchuk O."/>
            <person name="Kim H.S."/>
            <person name="Mackenzie C."/>
            <person name="Madupu R."/>
            <person name="Miller N."/>
            <person name="Shvartsbeyn A."/>
            <person name="Sullivan S.A."/>
            <person name="Vaudin M."/>
            <person name="Wiegand R."/>
            <person name="Kaplan H.B."/>
        </authorList>
    </citation>
    <scope>NUCLEOTIDE SEQUENCE [LARGE SCALE GENOMIC DNA]</scope>
    <source>
        <strain evidence="2">DK1622</strain>
    </source>
</reference>
<dbReference type="Proteomes" id="UP000002402">
    <property type="component" value="Chromosome"/>
</dbReference>
<dbReference type="HOGENOM" id="CLU_155197_0_0_7"/>
<dbReference type="InterPro" id="IPR021527">
    <property type="entry name" value="DUF2795"/>
</dbReference>
<protein>
    <recommendedName>
        <fullName evidence="3">DUF2795 domain-containing protein</fullName>
    </recommendedName>
</protein>
<evidence type="ECO:0000313" key="1">
    <source>
        <dbReference type="EMBL" id="ABF92095.1"/>
    </source>
</evidence>
<name>Q1D8Y5_MYXXD</name>
<gene>
    <name evidence="1" type="ordered locus">MXAN_2669</name>
</gene>
<dbReference type="Pfam" id="PF11387">
    <property type="entry name" value="DUF2795"/>
    <property type="match status" value="1"/>
</dbReference>